<keyword evidence="2" id="KW-0813">Transport</keyword>
<feature type="transmembrane region" description="Helical" evidence="8">
    <location>
        <begin position="251"/>
        <end position="273"/>
    </location>
</feature>
<protein>
    <submittedName>
        <fullName evidence="11">ATP-binding cassette, subfamily B</fullName>
    </submittedName>
</protein>
<dbReference type="EMBL" id="FRDN01000006">
    <property type="protein sequence ID" value="SHN68398.1"/>
    <property type="molecule type" value="Genomic_DNA"/>
</dbReference>
<dbReference type="Pfam" id="PF00664">
    <property type="entry name" value="ABC_membrane"/>
    <property type="match status" value="1"/>
</dbReference>
<evidence type="ECO:0000256" key="2">
    <source>
        <dbReference type="ARBA" id="ARBA00022448"/>
    </source>
</evidence>
<name>A0A1M7TCL3_9FIRM</name>
<dbReference type="InterPro" id="IPR027417">
    <property type="entry name" value="P-loop_NTPase"/>
</dbReference>
<dbReference type="InterPro" id="IPR003439">
    <property type="entry name" value="ABC_transporter-like_ATP-bd"/>
</dbReference>
<dbReference type="GO" id="GO:0016887">
    <property type="term" value="F:ATP hydrolysis activity"/>
    <property type="evidence" value="ECO:0007669"/>
    <property type="project" value="InterPro"/>
</dbReference>
<dbReference type="PANTHER" id="PTHR24221">
    <property type="entry name" value="ATP-BINDING CASSETTE SUB-FAMILY B"/>
    <property type="match status" value="1"/>
</dbReference>
<sequence length="584" mass="64857">MLKTIRRLIAWTGTRKNRLYWGFLWSFLSTLFTAMPVMAAAYVLNLMLEDQAGRLELTPIWALYLLIFMVFMILGRFFFSYLRAVFQESIAYEVTAEERMGIGNLLKRVSLGFFDRNTTGELVGAVTTDLSFVEMFAMKMIDSVIGGYVSALAMILCVAFYSWEVAVISVLGILLSALALGLMGFFSRRNAPVHQKAQNEIIAATLEYIRGIPVVKAYGKEGVSVESIRQAYRKHRQINVKIEQEYVPCSCLHLLALKSTSVVIVAVSAFQAVQGNLPIPVFLMLAVFSFIIFGHVEQINNATHVLQVIGPTLDKLEKIKQAEFIDERGKDKVLDNYTIEMADVVFAYDKRRILDGVTLTVPQNTTTAIVGPSGSGKTTICNLIARFYDVDSGSIRIGGTDVRELTCDSLLSNISMVFQNVYLFQDTIVNNIRFGKPDATMAEVIEAAKQARCHDFISALPEGYNTMVGEGGSSLSGGEKQRISIARAILKNAPIVILDEATASVDPENEHFIQGALSALTQGKTIIVIAHRMPTIAHADQILVLDEGRIIQKGAYKELVVQEGLFRRFITIRQQAENWSINDI</sequence>
<dbReference type="Gene3D" id="3.40.50.300">
    <property type="entry name" value="P-loop containing nucleotide triphosphate hydrolases"/>
    <property type="match status" value="1"/>
</dbReference>
<evidence type="ECO:0000256" key="6">
    <source>
        <dbReference type="ARBA" id="ARBA00022989"/>
    </source>
</evidence>
<feature type="transmembrane region" description="Helical" evidence="8">
    <location>
        <begin position="60"/>
        <end position="79"/>
    </location>
</feature>
<feature type="domain" description="ABC transporter" evidence="9">
    <location>
        <begin position="339"/>
        <end position="572"/>
    </location>
</feature>
<evidence type="ECO:0000259" key="10">
    <source>
        <dbReference type="PROSITE" id="PS50929"/>
    </source>
</evidence>
<keyword evidence="5 11" id="KW-0067">ATP-binding</keyword>
<dbReference type="PROSITE" id="PS50893">
    <property type="entry name" value="ABC_TRANSPORTER_2"/>
    <property type="match status" value="1"/>
</dbReference>
<evidence type="ECO:0000259" key="9">
    <source>
        <dbReference type="PROSITE" id="PS50893"/>
    </source>
</evidence>
<dbReference type="InterPro" id="IPR017871">
    <property type="entry name" value="ABC_transporter-like_CS"/>
</dbReference>
<dbReference type="InterPro" id="IPR039421">
    <property type="entry name" value="Type_1_exporter"/>
</dbReference>
<evidence type="ECO:0000256" key="5">
    <source>
        <dbReference type="ARBA" id="ARBA00022840"/>
    </source>
</evidence>
<evidence type="ECO:0000256" key="8">
    <source>
        <dbReference type="SAM" id="Phobius"/>
    </source>
</evidence>
<keyword evidence="12" id="KW-1185">Reference proteome</keyword>
<dbReference type="GO" id="GO:0005524">
    <property type="term" value="F:ATP binding"/>
    <property type="evidence" value="ECO:0007669"/>
    <property type="project" value="UniProtKB-KW"/>
</dbReference>
<dbReference type="InterPro" id="IPR003593">
    <property type="entry name" value="AAA+_ATPase"/>
</dbReference>
<dbReference type="SUPFAM" id="SSF90123">
    <property type="entry name" value="ABC transporter transmembrane region"/>
    <property type="match status" value="1"/>
</dbReference>
<dbReference type="PROSITE" id="PS50929">
    <property type="entry name" value="ABC_TM1F"/>
    <property type="match status" value="1"/>
</dbReference>
<dbReference type="GO" id="GO:0005886">
    <property type="term" value="C:plasma membrane"/>
    <property type="evidence" value="ECO:0007669"/>
    <property type="project" value="UniProtKB-SubCell"/>
</dbReference>
<dbReference type="PROSITE" id="PS00211">
    <property type="entry name" value="ABC_TRANSPORTER_1"/>
    <property type="match status" value="1"/>
</dbReference>
<dbReference type="AlphaFoldDB" id="A0A1M7TCL3"/>
<dbReference type="STRING" id="1121395.SAMN02745215_01772"/>
<feature type="transmembrane region" description="Helical" evidence="8">
    <location>
        <begin position="21"/>
        <end position="48"/>
    </location>
</feature>
<dbReference type="GO" id="GO:0034040">
    <property type="term" value="F:ATPase-coupled lipid transmembrane transporter activity"/>
    <property type="evidence" value="ECO:0007669"/>
    <property type="project" value="TreeGrafter"/>
</dbReference>
<evidence type="ECO:0000256" key="7">
    <source>
        <dbReference type="ARBA" id="ARBA00023136"/>
    </source>
</evidence>
<feature type="domain" description="ABC transmembrane type-1" evidence="10">
    <location>
        <begin position="21"/>
        <end position="307"/>
    </location>
</feature>
<dbReference type="RefSeq" id="WP_072772266.1">
    <property type="nucleotide sequence ID" value="NZ_FRDN01000006.1"/>
</dbReference>
<evidence type="ECO:0000256" key="3">
    <source>
        <dbReference type="ARBA" id="ARBA00022692"/>
    </source>
</evidence>
<dbReference type="InterPro" id="IPR036640">
    <property type="entry name" value="ABC1_TM_sf"/>
</dbReference>
<gene>
    <name evidence="11" type="ORF">SAMN02745215_01772</name>
</gene>
<proteinExistence type="predicted"/>
<dbReference type="Gene3D" id="1.20.1560.10">
    <property type="entry name" value="ABC transporter type 1, transmembrane domain"/>
    <property type="match status" value="1"/>
</dbReference>
<organism evidence="11 12">
    <name type="scientific">Desulfitobacterium chlororespirans DSM 11544</name>
    <dbReference type="NCBI Taxonomy" id="1121395"/>
    <lineage>
        <taxon>Bacteria</taxon>
        <taxon>Bacillati</taxon>
        <taxon>Bacillota</taxon>
        <taxon>Clostridia</taxon>
        <taxon>Eubacteriales</taxon>
        <taxon>Desulfitobacteriaceae</taxon>
        <taxon>Desulfitobacterium</taxon>
    </lineage>
</organism>
<evidence type="ECO:0000256" key="1">
    <source>
        <dbReference type="ARBA" id="ARBA00004651"/>
    </source>
</evidence>
<dbReference type="Pfam" id="PF00005">
    <property type="entry name" value="ABC_tran"/>
    <property type="match status" value="1"/>
</dbReference>
<dbReference type="GO" id="GO:0140359">
    <property type="term" value="F:ABC-type transporter activity"/>
    <property type="evidence" value="ECO:0007669"/>
    <property type="project" value="InterPro"/>
</dbReference>
<feature type="transmembrane region" description="Helical" evidence="8">
    <location>
        <begin position="167"/>
        <end position="186"/>
    </location>
</feature>
<accession>A0A1M7TCL3</accession>
<feature type="transmembrane region" description="Helical" evidence="8">
    <location>
        <begin position="140"/>
        <end position="161"/>
    </location>
</feature>
<reference evidence="12" key="1">
    <citation type="submission" date="2016-12" db="EMBL/GenBank/DDBJ databases">
        <authorList>
            <person name="Varghese N."/>
            <person name="Submissions S."/>
        </authorList>
    </citation>
    <scope>NUCLEOTIDE SEQUENCE [LARGE SCALE GENOMIC DNA]</scope>
    <source>
        <strain evidence="12">DSM 11544</strain>
    </source>
</reference>
<evidence type="ECO:0000313" key="12">
    <source>
        <dbReference type="Proteomes" id="UP000184010"/>
    </source>
</evidence>
<dbReference type="PANTHER" id="PTHR24221:SF397">
    <property type="entry name" value="ABC TRANSPORTER, ATP-BINDING TRANSMEMBRANE PROTEIN"/>
    <property type="match status" value="1"/>
</dbReference>
<evidence type="ECO:0000256" key="4">
    <source>
        <dbReference type="ARBA" id="ARBA00022741"/>
    </source>
</evidence>
<dbReference type="SMART" id="SM00382">
    <property type="entry name" value="AAA"/>
    <property type="match status" value="1"/>
</dbReference>
<dbReference type="SUPFAM" id="SSF52540">
    <property type="entry name" value="P-loop containing nucleoside triphosphate hydrolases"/>
    <property type="match status" value="1"/>
</dbReference>
<dbReference type="InterPro" id="IPR011527">
    <property type="entry name" value="ABC1_TM_dom"/>
</dbReference>
<keyword evidence="7 8" id="KW-0472">Membrane</keyword>
<keyword evidence="6 8" id="KW-1133">Transmembrane helix</keyword>
<dbReference type="FunFam" id="3.40.50.300:FF:000287">
    <property type="entry name" value="Multidrug ABC transporter ATP-binding protein"/>
    <property type="match status" value="1"/>
</dbReference>
<comment type="subcellular location">
    <subcellularLocation>
        <location evidence="1">Cell membrane</location>
        <topology evidence="1">Multi-pass membrane protein</topology>
    </subcellularLocation>
</comment>
<keyword evidence="4" id="KW-0547">Nucleotide-binding</keyword>
<keyword evidence="3 8" id="KW-0812">Transmembrane</keyword>
<evidence type="ECO:0000313" key="11">
    <source>
        <dbReference type="EMBL" id="SHN68398.1"/>
    </source>
</evidence>
<feature type="transmembrane region" description="Helical" evidence="8">
    <location>
        <begin position="279"/>
        <end position="296"/>
    </location>
</feature>
<dbReference type="Proteomes" id="UP000184010">
    <property type="component" value="Unassembled WGS sequence"/>
</dbReference>